<comment type="caution">
    <text evidence="2">The sequence shown here is derived from an EMBL/GenBank/DDBJ whole genome shotgun (WGS) entry which is preliminary data.</text>
</comment>
<dbReference type="AlphaFoldDB" id="A0A844DC79"/>
<accession>A0A844DC79</accession>
<evidence type="ECO:0000313" key="2">
    <source>
        <dbReference type="EMBL" id="MRW88045.1"/>
    </source>
</evidence>
<name>A0A844DC79_9BURK</name>
<keyword evidence="3" id="KW-1185">Reference proteome</keyword>
<dbReference type="Proteomes" id="UP000439986">
    <property type="component" value="Unassembled WGS sequence"/>
</dbReference>
<organism evidence="2 3">
    <name type="scientific">Duganella aquatilis</name>
    <dbReference type="NCBI Taxonomy" id="2666082"/>
    <lineage>
        <taxon>Bacteria</taxon>
        <taxon>Pseudomonadati</taxon>
        <taxon>Pseudomonadota</taxon>
        <taxon>Betaproteobacteria</taxon>
        <taxon>Burkholderiales</taxon>
        <taxon>Oxalobacteraceae</taxon>
        <taxon>Telluria group</taxon>
        <taxon>Duganella</taxon>
    </lineage>
</organism>
<feature type="signal peptide" evidence="1">
    <location>
        <begin position="1"/>
        <end position="18"/>
    </location>
</feature>
<gene>
    <name evidence="2" type="ORF">GJ698_28615</name>
</gene>
<evidence type="ECO:0000313" key="3">
    <source>
        <dbReference type="Proteomes" id="UP000439986"/>
    </source>
</evidence>
<keyword evidence="1" id="KW-0732">Signal</keyword>
<reference evidence="2 3" key="1">
    <citation type="submission" date="2019-11" db="EMBL/GenBank/DDBJ databases">
        <title>Novel species isolated from a subtropical stream in China.</title>
        <authorList>
            <person name="Lu H."/>
        </authorList>
    </citation>
    <scope>NUCLEOTIDE SEQUENCE [LARGE SCALE GENOMIC DNA]</scope>
    <source>
        <strain evidence="2 3">FT26W</strain>
    </source>
</reference>
<feature type="chain" id="PRO_5032791689" evidence="1">
    <location>
        <begin position="19"/>
        <end position="159"/>
    </location>
</feature>
<protein>
    <submittedName>
        <fullName evidence="2">Uncharacterized protein</fullName>
    </submittedName>
</protein>
<dbReference type="RefSeq" id="WP_154361255.1">
    <property type="nucleotide sequence ID" value="NZ_WKJL01000039.1"/>
</dbReference>
<evidence type="ECO:0000256" key="1">
    <source>
        <dbReference type="SAM" id="SignalP"/>
    </source>
</evidence>
<dbReference type="EMBL" id="WKJL01000039">
    <property type="protein sequence ID" value="MRW88045.1"/>
    <property type="molecule type" value="Genomic_DNA"/>
</dbReference>
<proteinExistence type="predicted"/>
<sequence length="159" mass="16635">MRHLITAGLLACALSAHAADALPRYLTGTWGTAASLHEGAEKQADIYLLPDGFGALAGSTSAPRRADGLDDGKPAPRGIVGLPIFATLDGDTLTARLFLPDTLSAAEVKGAASIRLICRYQQAGPVMTCTGLDGAPMVMKRHSDTTPPDIISLRDSMRH</sequence>